<protein>
    <submittedName>
        <fullName evidence="2">Uncharacterized protein</fullName>
    </submittedName>
</protein>
<reference evidence="2 3" key="1">
    <citation type="submission" date="2019-02" db="EMBL/GenBank/DDBJ databases">
        <title>Genome sequencing of the rare red list fungi Dentipellis fragilis.</title>
        <authorList>
            <person name="Buettner E."/>
            <person name="Kellner H."/>
        </authorList>
    </citation>
    <scope>NUCLEOTIDE SEQUENCE [LARGE SCALE GENOMIC DNA]</scope>
    <source>
        <strain evidence="2 3">DSM 105465</strain>
    </source>
</reference>
<evidence type="ECO:0000313" key="2">
    <source>
        <dbReference type="EMBL" id="TFY51993.1"/>
    </source>
</evidence>
<dbReference type="Proteomes" id="UP000298327">
    <property type="component" value="Unassembled WGS sequence"/>
</dbReference>
<evidence type="ECO:0000313" key="3">
    <source>
        <dbReference type="Proteomes" id="UP000298327"/>
    </source>
</evidence>
<feature type="region of interest" description="Disordered" evidence="1">
    <location>
        <begin position="1"/>
        <end position="26"/>
    </location>
</feature>
<dbReference type="EMBL" id="SEOQ01001391">
    <property type="protein sequence ID" value="TFY51993.1"/>
    <property type="molecule type" value="Genomic_DNA"/>
</dbReference>
<keyword evidence="3" id="KW-1185">Reference proteome</keyword>
<sequence length="189" mass="22050">MPDDAIRQHTPHHESDGGDNSDEDFDCWESSDVDDEHFRRFCEARKPMEQLPLSLTVNHELLKDPWYNGPIKVSFGIGVSFDTLIDYAVRRKLIERHRVTEGPQDLIDSASNVAVYNVVEHLKNISGARYMWFSLPIALDVDVVIDLYDNYTKEDYEMEEQDEKEVFEIVRSELGIPADETPKWWFIQD</sequence>
<evidence type="ECO:0000256" key="1">
    <source>
        <dbReference type="SAM" id="MobiDB-lite"/>
    </source>
</evidence>
<feature type="compositionally biased region" description="Acidic residues" evidence="1">
    <location>
        <begin position="17"/>
        <end position="26"/>
    </location>
</feature>
<dbReference type="OrthoDB" id="3206776at2759"/>
<gene>
    <name evidence="2" type="ORF">EVG20_g10748</name>
</gene>
<organism evidence="2 3">
    <name type="scientific">Dentipellis fragilis</name>
    <dbReference type="NCBI Taxonomy" id="205917"/>
    <lineage>
        <taxon>Eukaryota</taxon>
        <taxon>Fungi</taxon>
        <taxon>Dikarya</taxon>
        <taxon>Basidiomycota</taxon>
        <taxon>Agaricomycotina</taxon>
        <taxon>Agaricomycetes</taxon>
        <taxon>Russulales</taxon>
        <taxon>Hericiaceae</taxon>
        <taxon>Dentipellis</taxon>
    </lineage>
</organism>
<name>A0A4Y9XRH9_9AGAM</name>
<comment type="caution">
    <text evidence="2">The sequence shown here is derived from an EMBL/GenBank/DDBJ whole genome shotgun (WGS) entry which is preliminary data.</text>
</comment>
<feature type="compositionally biased region" description="Basic and acidic residues" evidence="1">
    <location>
        <begin position="1"/>
        <end position="16"/>
    </location>
</feature>
<accession>A0A4Y9XRH9</accession>
<proteinExistence type="predicted"/>
<dbReference type="AlphaFoldDB" id="A0A4Y9XRH9"/>